<evidence type="ECO:0000313" key="3">
    <source>
        <dbReference type="EMBL" id="XDJ49309.1"/>
    </source>
</evidence>
<gene>
    <name evidence="3" type="ORF">ABRZ09_08570</name>
    <name evidence="2" type="ORF">GCM10009108_00660</name>
</gene>
<feature type="chain" id="PRO_5044254289" description="DnrO protein" evidence="1">
    <location>
        <begin position="28"/>
        <end position="165"/>
    </location>
</feature>
<dbReference type="Proteomes" id="UP001500573">
    <property type="component" value="Unassembled WGS sequence"/>
</dbReference>
<protein>
    <recommendedName>
        <fullName evidence="5">DnrO protein</fullName>
    </recommendedName>
</protein>
<reference evidence="2" key="2">
    <citation type="submission" date="2023-12" db="EMBL/GenBank/DDBJ databases">
        <authorList>
            <person name="Sun Q."/>
            <person name="Inoue M."/>
        </authorList>
    </citation>
    <scope>NUCLEOTIDE SEQUENCE</scope>
    <source>
        <strain evidence="2">JCM 15515</strain>
    </source>
</reference>
<reference evidence="3" key="3">
    <citation type="submission" date="2024-05" db="EMBL/GenBank/DDBJ databases">
        <authorList>
            <person name="Luo Y.-C."/>
            <person name="Nicholds J."/>
            <person name="Mortimer T."/>
            <person name="Maboni G."/>
        </authorList>
    </citation>
    <scope>NUCLEOTIDE SEQUENCE</scope>
    <source>
        <strain evidence="3">151108</strain>
    </source>
</reference>
<dbReference type="EMBL" id="BAAAEX010000001">
    <property type="protein sequence ID" value="GAA0772107.1"/>
    <property type="molecule type" value="Genomic_DNA"/>
</dbReference>
<name>A0AB39D4G4_9BURK</name>
<reference evidence="2 4" key="1">
    <citation type="journal article" date="2019" name="Int. J. Syst. Evol. Microbiol.">
        <title>The Global Catalogue of Microorganisms (GCM) 10K type strain sequencing project: providing services to taxonomists for standard genome sequencing and annotation.</title>
        <authorList>
            <consortium name="The Broad Institute Genomics Platform"/>
            <consortium name="The Broad Institute Genome Sequencing Center for Infectious Disease"/>
            <person name="Wu L."/>
            <person name="Ma J."/>
        </authorList>
    </citation>
    <scope>NUCLEOTIDE SEQUENCE [LARGE SCALE GENOMIC DNA]</scope>
    <source>
        <strain evidence="2 4">JCM 15515</strain>
    </source>
</reference>
<keyword evidence="4" id="KW-1185">Reference proteome</keyword>
<dbReference type="AlphaFoldDB" id="A0AB39D4G4"/>
<evidence type="ECO:0000313" key="2">
    <source>
        <dbReference type="EMBL" id="GAA0772107.1"/>
    </source>
</evidence>
<organism evidence="3">
    <name type="scientific">Castellaniella ginsengisoli</name>
    <dbReference type="NCBI Taxonomy" id="546114"/>
    <lineage>
        <taxon>Bacteria</taxon>
        <taxon>Pseudomonadati</taxon>
        <taxon>Pseudomonadota</taxon>
        <taxon>Betaproteobacteria</taxon>
        <taxon>Burkholderiales</taxon>
        <taxon>Alcaligenaceae</taxon>
        <taxon>Castellaniella</taxon>
    </lineage>
</organism>
<dbReference type="RefSeq" id="WP_343834921.1">
    <property type="nucleotide sequence ID" value="NZ_BAAAEX010000001.1"/>
</dbReference>
<dbReference type="EMBL" id="CP158255">
    <property type="protein sequence ID" value="XDJ49309.1"/>
    <property type="molecule type" value="Genomic_DNA"/>
</dbReference>
<accession>A0AB39D4G4</accession>
<evidence type="ECO:0008006" key="5">
    <source>
        <dbReference type="Google" id="ProtNLM"/>
    </source>
</evidence>
<sequence>MKIQTSRLLFALGFALPLAIAAGPLQAAQTHDHGHAATELALDHGQKWATDDPLRQAMGNLHQAVARALPEAHAGALSDAGYDALGAQANRELAYIVENCKLEPQADAVLHVILADVVEGAGIAGGQHAGQARAAGVVRLAEALNRYGEYFDHPGWQAIRIPHES</sequence>
<feature type="signal peptide" evidence="1">
    <location>
        <begin position="1"/>
        <end position="27"/>
    </location>
</feature>
<keyword evidence="1" id="KW-0732">Signal</keyword>
<evidence type="ECO:0000256" key="1">
    <source>
        <dbReference type="SAM" id="SignalP"/>
    </source>
</evidence>
<evidence type="ECO:0000313" key="4">
    <source>
        <dbReference type="Proteomes" id="UP001500573"/>
    </source>
</evidence>
<proteinExistence type="predicted"/>